<dbReference type="InParanoid" id="A0A1B7MZJ0"/>
<dbReference type="EMBL" id="KV448316">
    <property type="protein sequence ID" value="OAX38038.1"/>
    <property type="molecule type" value="Genomic_DNA"/>
</dbReference>
<keyword evidence="2" id="KW-1185">Reference proteome</keyword>
<accession>A0A1B7MZJ0</accession>
<proteinExistence type="predicted"/>
<evidence type="ECO:0000313" key="2">
    <source>
        <dbReference type="Proteomes" id="UP000092154"/>
    </source>
</evidence>
<dbReference type="Proteomes" id="UP000092154">
    <property type="component" value="Unassembled WGS sequence"/>
</dbReference>
<reference evidence="1 2" key="1">
    <citation type="submission" date="2016-06" db="EMBL/GenBank/DDBJ databases">
        <title>Comparative genomics of the ectomycorrhizal sister species Rhizopogon vinicolor and Rhizopogon vesiculosus (Basidiomycota: Boletales) reveals a divergence of the mating type B locus.</title>
        <authorList>
            <consortium name="DOE Joint Genome Institute"/>
            <person name="Mujic A.B."/>
            <person name="Kuo A."/>
            <person name="Tritt A."/>
            <person name="Lipzen A."/>
            <person name="Chen C."/>
            <person name="Johnson J."/>
            <person name="Sharma A."/>
            <person name="Barry K."/>
            <person name="Grigoriev I.V."/>
            <person name="Spatafora J.W."/>
        </authorList>
    </citation>
    <scope>NUCLEOTIDE SEQUENCE [LARGE SCALE GENOMIC DNA]</scope>
    <source>
        <strain evidence="1 2">AM-OR11-026</strain>
    </source>
</reference>
<protein>
    <submittedName>
        <fullName evidence="1">Uncharacterized protein</fullName>
    </submittedName>
</protein>
<name>A0A1B7MZJ0_9AGAM</name>
<dbReference type="AlphaFoldDB" id="A0A1B7MZJ0"/>
<sequence>MPGKLVSSLVYMPGLGAWRETSVHVARDPAGSVKRSVRREVHISGGRSWPKALNVVPKCSDEKQKHPFKVDVLPDLSKRQSINDASTLTQHKAVNVIPGPKFDKYSYGAPMAGQFRSCRRLAFVDSACCSVVTISVLDIPDWLFEDPKTSTWKTRRTWLIRTLAQIERREKELSNQLMGDRQTL</sequence>
<organism evidence="1 2">
    <name type="scientific">Rhizopogon vinicolor AM-OR11-026</name>
    <dbReference type="NCBI Taxonomy" id="1314800"/>
    <lineage>
        <taxon>Eukaryota</taxon>
        <taxon>Fungi</taxon>
        <taxon>Dikarya</taxon>
        <taxon>Basidiomycota</taxon>
        <taxon>Agaricomycotina</taxon>
        <taxon>Agaricomycetes</taxon>
        <taxon>Agaricomycetidae</taxon>
        <taxon>Boletales</taxon>
        <taxon>Suillineae</taxon>
        <taxon>Rhizopogonaceae</taxon>
        <taxon>Rhizopogon</taxon>
    </lineage>
</organism>
<evidence type="ECO:0000313" key="1">
    <source>
        <dbReference type="EMBL" id="OAX38038.1"/>
    </source>
</evidence>
<dbReference type="OrthoDB" id="10561535at2759"/>
<gene>
    <name evidence="1" type="ORF">K503DRAFT_856968</name>
</gene>